<evidence type="ECO:0000256" key="1">
    <source>
        <dbReference type="ARBA" id="ARBA00008857"/>
    </source>
</evidence>
<dbReference type="InterPro" id="IPR044068">
    <property type="entry name" value="CB"/>
</dbReference>
<dbReference type="Pfam" id="PF00589">
    <property type="entry name" value="Phage_integrase"/>
    <property type="match status" value="1"/>
</dbReference>
<dbReference type="InterPro" id="IPR050090">
    <property type="entry name" value="Tyrosine_recombinase_XerCD"/>
</dbReference>
<dbReference type="InterPro" id="IPR010998">
    <property type="entry name" value="Integrase_recombinase_N"/>
</dbReference>
<name>A0ABT5S4A9_9FLAO</name>
<dbReference type="PROSITE" id="PS51900">
    <property type="entry name" value="CB"/>
    <property type="match status" value="1"/>
</dbReference>
<organism evidence="8 9">
    <name type="scientific">Polaribacter ponticola</name>
    <dbReference type="NCBI Taxonomy" id="2978475"/>
    <lineage>
        <taxon>Bacteria</taxon>
        <taxon>Pseudomonadati</taxon>
        <taxon>Bacteroidota</taxon>
        <taxon>Flavobacteriia</taxon>
        <taxon>Flavobacteriales</taxon>
        <taxon>Flavobacteriaceae</taxon>
    </lineage>
</organism>
<evidence type="ECO:0000256" key="3">
    <source>
        <dbReference type="ARBA" id="ARBA00023125"/>
    </source>
</evidence>
<dbReference type="RefSeq" id="WP_265726981.1">
    <property type="nucleotide sequence ID" value="NZ_JAOSLC020000001.1"/>
</dbReference>
<evidence type="ECO:0000256" key="5">
    <source>
        <dbReference type="PROSITE-ProRule" id="PRU01248"/>
    </source>
</evidence>
<sequence length="285" mass="32701">MKNYILEFENYLIVKGLSQNTIKQYKPIIGKFLLKHPEPLTATNAEIISFLIKRGQARTVQQSHGALNHFFLGVLDSHAISKVPQPTASEFVPDILSEIEVHQVISTITNLKHEAIIQLIYSCALRIGECINLKVTDIDKIKNRIKIKNGKGGKDAYIPIPEATKNLLRVYYKKYRPEVYLFEGQNSPKYTTSSIRQILKRAIKKANITKNIRVHDLRHSRATHWLENGMDIKFIQKILRHKKPETTDRYLHLTTLSLENAMFSADKNIQLKFKKPATSQFLNAG</sequence>
<dbReference type="InterPro" id="IPR002104">
    <property type="entry name" value="Integrase_catalytic"/>
</dbReference>
<evidence type="ECO:0000256" key="2">
    <source>
        <dbReference type="ARBA" id="ARBA00022908"/>
    </source>
</evidence>
<keyword evidence="9" id="KW-1185">Reference proteome</keyword>
<evidence type="ECO:0000313" key="9">
    <source>
        <dbReference type="Proteomes" id="UP001151478"/>
    </source>
</evidence>
<reference evidence="8" key="1">
    <citation type="submission" date="2023-02" db="EMBL/GenBank/DDBJ databases">
        <title>Polaribacter ponticola sp. nov., isolated from seawater.</title>
        <authorList>
            <person name="Baek J.H."/>
            <person name="Kim J.M."/>
            <person name="Choi D.G."/>
            <person name="Jeon C.O."/>
        </authorList>
    </citation>
    <scope>NUCLEOTIDE SEQUENCE</scope>
    <source>
        <strain evidence="8">MSW5</strain>
    </source>
</reference>
<dbReference type="SUPFAM" id="SSF56349">
    <property type="entry name" value="DNA breaking-rejoining enzymes"/>
    <property type="match status" value="1"/>
</dbReference>
<proteinExistence type="inferred from homology"/>
<dbReference type="Proteomes" id="UP001151478">
    <property type="component" value="Unassembled WGS sequence"/>
</dbReference>
<dbReference type="PROSITE" id="PS51898">
    <property type="entry name" value="TYR_RECOMBINASE"/>
    <property type="match status" value="1"/>
</dbReference>
<comment type="similarity">
    <text evidence="1">Belongs to the 'phage' integrase family.</text>
</comment>
<dbReference type="Gene3D" id="1.10.150.130">
    <property type="match status" value="1"/>
</dbReference>
<dbReference type="InterPro" id="IPR011010">
    <property type="entry name" value="DNA_brk_join_enz"/>
</dbReference>
<evidence type="ECO:0000256" key="4">
    <source>
        <dbReference type="ARBA" id="ARBA00023172"/>
    </source>
</evidence>
<feature type="domain" description="Core-binding (CB)" evidence="7">
    <location>
        <begin position="1"/>
        <end position="75"/>
    </location>
</feature>
<evidence type="ECO:0000259" key="7">
    <source>
        <dbReference type="PROSITE" id="PS51900"/>
    </source>
</evidence>
<accession>A0ABT5S4A9</accession>
<gene>
    <name evidence="8" type="ORF">N5A56_000180</name>
</gene>
<dbReference type="PANTHER" id="PTHR30349:SF41">
    <property type="entry name" value="INTEGRASE_RECOMBINASE PROTEIN MJ0367-RELATED"/>
    <property type="match status" value="1"/>
</dbReference>
<keyword evidence="2" id="KW-0229">DNA integration</keyword>
<protein>
    <submittedName>
        <fullName evidence="8">Tyrosine-type recombinase/integrase</fullName>
    </submittedName>
</protein>
<keyword evidence="3 5" id="KW-0238">DNA-binding</keyword>
<dbReference type="PANTHER" id="PTHR30349">
    <property type="entry name" value="PHAGE INTEGRASE-RELATED"/>
    <property type="match status" value="1"/>
</dbReference>
<comment type="caution">
    <text evidence="8">The sequence shown here is derived from an EMBL/GenBank/DDBJ whole genome shotgun (WGS) entry which is preliminary data.</text>
</comment>
<feature type="domain" description="Tyr recombinase" evidence="6">
    <location>
        <begin position="91"/>
        <end position="263"/>
    </location>
</feature>
<dbReference type="Gene3D" id="1.10.443.10">
    <property type="entry name" value="Intergrase catalytic core"/>
    <property type="match status" value="1"/>
</dbReference>
<keyword evidence="4" id="KW-0233">DNA recombination</keyword>
<evidence type="ECO:0000259" key="6">
    <source>
        <dbReference type="PROSITE" id="PS51898"/>
    </source>
</evidence>
<evidence type="ECO:0000313" key="8">
    <source>
        <dbReference type="EMBL" id="MDD7912944.1"/>
    </source>
</evidence>
<dbReference type="EMBL" id="JAOSLC020000001">
    <property type="protein sequence ID" value="MDD7912944.1"/>
    <property type="molecule type" value="Genomic_DNA"/>
</dbReference>
<dbReference type="InterPro" id="IPR013762">
    <property type="entry name" value="Integrase-like_cat_sf"/>
</dbReference>